<comment type="caution">
    <text evidence="2">The sequence shown here is derived from an EMBL/GenBank/DDBJ whole genome shotgun (WGS) entry which is preliminary data.</text>
</comment>
<dbReference type="RefSeq" id="WP_192781853.1">
    <property type="nucleotide sequence ID" value="NZ_JADBGF010000003.1"/>
</dbReference>
<feature type="region of interest" description="Disordered" evidence="1">
    <location>
        <begin position="408"/>
        <end position="427"/>
    </location>
</feature>
<evidence type="ECO:0000256" key="1">
    <source>
        <dbReference type="SAM" id="MobiDB-lite"/>
    </source>
</evidence>
<dbReference type="AlphaFoldDB" id="A0A8I0TZ60"/>
<reference evidence="2 3" key="1">
    <citation type="submission" date="2020-10" db="EMBL/GenBank/DDBJ databases">
        <title>Sequencing the genomes of 1000 actinobacteria strains.</title>
        <authorList>
            <person name="Klenk H.-P."/>
        </authorList>
    </citation>
    <scope>NUCLEOTIDE SEQUENCE [LARGE SCALE GENOMIC DNA]</scope>
    <source>
        <strain evidence="2 3">DSM 41803</strain>
    </source>
</reference>
<evidence type="ECO:0000313" key="2">
    <source>
        <dbReference type="EMBL" id="MBE1603113.1"/>
    </source>
</evidence>
<keyword evidence="3" id="KW-1185">Reference proteome</keyword>
<name>A0A8I0TZ60_9ACTN</name>
<accession>A0A8I0TZ60</accession>
<proteinExistence type="predicted"/>
<dbReference type="Proteomes" id="UP000629287">
    <property type="component" value="Unassembled WGS sequence"/>
</dbReference>
<dbReference type="EMBL" id="JADBGF010000003">
    <property type="protein sequence ID" value="MBE1603113.1"/>
    <property type="molecule type" value="Genomic_DNA"/>
</dbReference>
<protein>
    <submittedName>
        <fullName evidence="2">Uncharacterized protein</fullName>
    </submittedName>
</protein>
<gene>
    <name evidence="2" type="ORF">H4687_009342</name>
</gene>
<organism evidence="2 3">
    <name type="scientific">Streptomyces stelliscabiei</name>
    <dbReference type="NCBI Taxonomy" id="146820"/>
    <lineage>
        <taxon>Bacteria</taxon>
        <taxon>Bacillati</taxon>
        <taxon>Actinomycetota</taxon>
        <taxon>Actinomycetes</taxon>
        <taxon>Kitasatosporales</taxon>
        <taxon>Streptomycetaceae</taxon>
        <taxon>Streptomyces</taxon>
    </lineage>
</organism>
<evidence type="ECO:0000313" key="3">
    <source>
        <dbReference type="Proteomes" id="UP000629287"/>
    </source>
</evidence>
<sequence>MIMQPPHDAADFAFSPTDALDIPVVVRDFSSLRRPSEPLWRGATQPWPGVADMPSYGTYLATTTWRQVLLAAKGVGRDLTPWLRRTPWLAVNELISRTAPLQAYLQLKDVPAPAPAAGRRLFVNALYQYGSERSAHSAFGYHLGMTMAHWLCAGMAGLGSTWHLEARGPGGLPGFTDPAAKLPDLWGNHHAAGLPWLIEAKAARALGAGVLKNGRIQLDGGSALMPGMAHRQVLCGTSLPGNKPGKWEQDHLFLALHTAHLHGGPQTGASPAGSPQGDAEDYVADDPEALMAVTRQQLLTYQALAFGAVEQRRVVPMRRDRTERGRHRTGSLTLLEHDEFTTGLRRRLRAQKVDTEGSLASHTDATAFIAARIPGTGIHLGLSRRLYAACEALFLQLTDMPDTVAFADGPRLNDPGFGQDQDDDEAREQYARRARQAHYEQEQRYRTRVREAVSTAFRLAEEHPEDSWLTDPPLPVRVDDPDKPLLLEAATAESYLALEPTDPVLSTAGRTA</sequence>
<dbReference type="GeneID" id="86833622"/>